<dbReference type="Gene3D" id="2.60.40.3140">
    <property type="match status" value="1"/>
</dbReference>
<keyword evidence="5" id="KW-1185">Reference proteome</keyword>
<reference evidence="4 5" key="1">
    <citation type="submission" date="2020-09" db="EMBL/GenBank/DDBJ databases">
        <authorList>
            <person name="Kim M.K."/>
        </authorList>
    </citation>
    <scope>NUCLEOTIDE SEQUENCE [LARGE SCALE GENOMIC DNA]</scope>
    <source>
        <strain evidence="4 5">BT189</strain>
    </source>
</reference>
<evidence type="ECO:0000256" key="1">
    <source>
        <dbReference type="SAM" id="MobiDB-lite"/>
    </source>
</evidence>
<evidence type="ECO:0000256" key="2">
    <source>
        <dbReference type="SAM" id="SignalP"/>
    </source>
</evidence>
<comment type="caution">
    <text evidence="4">The sequence shown here is derived from an EMBL/GenBank/DDBJ whole genome shotgun (WGS) entry which is preliminary data.</text>
</comment>
<dbReference type="Proteomes" id="UP000606003">
    <property type="component" value="Unassembled WGS sequence"/>
</dbReference>
<dbReference type="Pfam" id="PF12969">
    <property type="entry name" value="DUF3857"/>
    <property type="match status" value="1"/>
</dbReference>
<feature type="chain" id="PRO_5045321562" evidence="2">
    <location>
        <begin position="24"/>
        <end position="683"/>
    </location>
</feature>
<feature type="compositionally biased region" description="Polar residues" evidence="1">
    <location>
        <begin position="232"/>
        <end position="241"/>
    </location>
</feature>
<feature type="compositionally biased region" description="Polar residues" evidence="1">
    <location>
        <begin position="211"/>
        <end position="222"/>
    </location>
</feature>
<feature type="region of interest" description="Disordered" evidence="1">
    <location>
        <begin position="211"/>
        <end position="241"/>
    </location>
</feature>
<evidence type="ECO:0000313" key="5">
    <source>
        <dbReference type="Proteomes" id="UP000606003"/>
    </source>
</evidence>
<keyword evidence="2" id="KW-0732">Signal</keyword>
<name>A0ABR8JSH9_9BACT</name>
<evidence type="ECO:0000313" key="4">
    <source>
        <dbReference type="EMBL" id="MBD2721728.1"/>
    </source>
</evidence>
<feature type="domain" description="DUF3857" evidence="3">
    <location>
        <begin position="74"/>
        <end position="218"/>
    </location>
</feature>
<dbReference type="EMBL" id="JACXAC010000002">
    <property type="protein sequence ID" value="MBD2721728.1"/>
    <property type="molecule type" value="Genomic_DNA"/>
</dbReference>
<protein>
    <submittedName>
        <fullName evidence="4">DUF3857 domain-containing protein</fullName>
    </submittedName>
</protein>
<feature type="signal peptide" evidence="2">
    <location>
        <begin position="1"/>
        <end position="23"/>
    </location>
</feature>
<dbReference type="RefSeq" id="WP_190923000.1">
    <property type="nucleotide sequence ID" value="NZ_JACXAC010000002.1"/>
</dbReference>
<dbReference type="Gene3D" id="3.10.620.30">
    <property type="match status" value="1"/>
</dbReference>
<dbReference type="Gene3D" id="2.60.120.1130">
    <property type="match status" value="1"/>
</dbReference>
<proteinExistence type="predicted"/>
<evidence type="ECO:0000259" key="3">
    <source>
        <dbReference type="Pfam" id="PF12969"/>
    </source>
</evidence>
<gene>
    <name evidence="4" type="ORF">IC234_06270</name>
</gene>
<accession>A0ABR8JSH9</accession>
<sequence length="683" mass="76007">MKQTLLSAAALGAVLLSAFGAQAQNAPIKYGKPDPADFTAAAFVKDSAAAAVVLCDFGTTRFEYVNNDFQLQSERVTRIKILKKAGFDAATVEIPLYHHDTRQEKITGLRGTTYNLVNGKMVPTKLDVGTSFTEERTPNVRIRKFTLPDVREGSVIEYNYTVTSDFFFNFQDWTFQHEIPVRVSEFRASIPEYFHYKMLVQGYHALDEQTQSESTGQYSIRSGGSDVGGGLSTSRQGPSTDVVTSRVTNYRWAMKNVPAFRDEPFMTTSDDYVDRITFQLAGLQFPNSAYQNVAGTWPKIDMELLNDENFGLQMNRGNFLREQVKPLAAKYPELPARAAAVRQLVMAAVRYDGTNRYSTTGSLRKAYDAHRGSSADVNLLLIAALRDAGVEAHPLLLSTRDHGRVNESQPMLDRFNYVVALVPLADGKDLLVDATEPLLPCGVLPERCLNQSGRLIMPKSENGRWVSLVPSQRYVHYQQVALTLDDKGGLSGKVHEEHAGYAGAQARAELANLGEKKYLSEMARPHAGWTVPKFAVAERDNVEKPLALDYEFSQPADDNTPAGTLYLSPLRDFISDQNPFRHDDRLFPVDFGAPKDDTQTITLTLPAGYELAEMPKPAVVELPEQGGRFLYSVAAVSPGVVQLTSRLTLRKPVYAAAEYVQLREFYRIMLEKQAEKLVIKKKA</sequence>
<organism evidence="4 5">
    <name type="scientific">Hymenobacter armeniacus</name>
    <dbReference type="NCBI Taxonomy" id="2771358"/>
    <lineage>
        <taxon>Bacteria</taxon>
        <taxon>Pseudomonadati</taxon>
        <taxon>Bacteroidota</taxon>
        <taxon>Cytophagia</taxon>
        <taxon>Cytophagales</taxon>
        <taxon>Hymenobacteraceae</taxon>
        <taxon>Hymenobacter</taxon>
    </lineage>
</organism>
<dbReference type="InterPro" id="IPR024618">
    <property type="entry name" value="DUF3857"/>
</dbReference>